<feature type="transmembrane region" description="Helical" evidence="7">
    <location>
        <begin position="513"/>
        <end position="536"/>
    </location>
</feature>
<evidence type="ECO:0000313" key="9">
    <source>
        <dbReference type="EMBL" id="GAA4178831.1"/>
    </source>
</evidence>
<dbReference type="PANTHER" id="PTHR30572:SF4">
    <property type="entry name" value="ABC TRANSPORTER PERMEASE YTRF"/>
    <property type="match status" value="1"/>
</dbReference>
<sequence length="919" mass="92732">MSGRARSPRTGTLPLLVRIVAPGAPITALVAVLMLLVALACGLVPRATAALEASDLHHSVSGLADPRRDVSGAVIPFLVGEAPGRKPAEGSAEWAFGRVDAALAKAKQQASAPLRAVLGTPHVVVSSTPQQVNAASPVDVKGTYLFGLSADPKYEQHVKLTAGALPKAWTAPAPQYGPDGQPTGTPGDFTTASPIDLTISAAAAKTMNLTVGDVFDTQLTQLVQVRVRVAGIFDPVDPGSDYWQNTPGIVKANVEPGVNGPDIYTAVGFVNPLTIAAFQDTTVFNGTFWFPVDAAAITSANAAQVRSGIAAMQARQISIPAAEPGQTVRVPVSTDLGTTIGESIGRIAATLAVIAVLAGGPAGVVVAVFALAVRAVLERRAAVLALVAARGATPAQLRGAAGLEGLVAGLPATVIGALIAQLILPGSNAANAAAWVVPLLAGLVPAVLYAALGSGAGFRSTRRDLSVRARGNVRWIVEACVVGAAAVATFLLLRRGPVADAGFDALLALTPLLLALAVSIVVLRLLPLALRAGLALARRGRGAVAFIGAARAMRDPALGVAAALAVVVGVSIAVLSSGILTTIQSGAHAHAVGQVGADIRADGSLFDAKAVAAVRAAPGVAELSGTMASNNLDLGLNGKTTTVQSIFADSRELHRVRPDIPGDLAAKHDGRIPIVVSSDVTDAHPLGAKQELGTTKVVIVGVLPQDAQLGADSRWALIDKAFAKQLTSEDFEPTQLLVSLTSGADPAPVEKTIRHVAPYAVVTDAAAEVAVVNAAPAASGLRISLVVGAIGSAVLAAIAVFAGSVTAGAARNRAIAMLRTMGLTGGQSLGLVVWEIVPIVVASAAVGLGLGLAMPHLLVATTDFAPFTGGATRLAVATDWAQLGRLLAGVLGVAALAILVAVLVARRTDPTGTVKMGAE</sequence>
<feature type="transmembrane region" description="Helical" evidence="7">
    <location>
        <begin position="886"/>
        <end position="905"/>
    </location>
</feature>
<feature type="transmembrane region" description="Helical" evidence="7">
    <location>
        <begin position="785"/>
        <end position="810"/>
    </location>
</feature>
<feature type="transmembrane region" description="Helical" evidence="7">
    <location>
        <begin position="432"/>
        <end position="452"/>
    </location>
</feature>
<protein>
    <submittedName>
        <fullName evidence="9">FtsX-like permease family protein</fullName>
    </submittedName>
</protein>
<keyword evidence="2" id="KW-1003">Cell membrane</keyword>
<evidence type="ECO:0000313" key="10">
    <source>
        <dbReference type="Proteomes" id="UP001501079"/>
    </source>
</evidence>
<feature type="transmembrane region" description="Helical" evidence="7">
    <location>
        <begin position="831"/>
        <end position="854"/>
    </location>
</feature>
<proteinExistence type="inferred from homology"/>
<keyword evidence="10" id="KW-1185">Reference proteome</keyword>
<dbReference type="InterPro" id="IPR003838">
    <property type="entry name" value="ABC3_permease_C"/>
</dbReference>
<evidence type="ECO:0000256" key="1">
    <source>
        <dbReference type="ARBA" id="ARBA00004651"/>
    </source>
</evidence>
<dbReference type="InterPro" id="IPR050250">
    <property type="entry name" value="Macrolide_Exporter_MacB"/>
</dbReference>
<evidence type="ECO:0000256" key="7">
    <source>
        <dbReference type="SAM" id="Phobius"/>
    </source>
</evidence>
<evidence type="ECO:0000256" key="3">
    <source>
        <dbReference type="ARBA" id="ARBA00022692"/>
    </source>
</evidence>
<feature type="domain" description="ABC3 transporter permease C-terminal" evidence="8">
    <location>
        <begin position="789"/>
        <end position="910"/>
    </location>
</feature>
<evidence type="ECO:0000256" key="2">
    <source>
        <dbReference type="ARBA" id="ARBA00022475"/>
    </source>
</evidence>
<evidence type="ECO:0000259" key="8">
    <source>
        <dbReference type="Pfam" id="PF02687"/>
    </source>
</evidence>
<reference evidence="10" key="1">
    <citation type="journal article" date="2019" name="Int. J. Syst. Evol. Microbiol.">
        <title>The Global Catalogue of Microorganisms (GCM) 10K type strain sequencing project: providing services to taxonomists for standard genome sequencing and annotation.</title>
        <authorList>
            <consortium name="The Broad Institute Genomics Platform"/>
            <consortium name="The Broad Institute Genome Sequencing Center for Infectious Disease"/>
            <person name="Wu L."/>
            <person name="Ma J."/>
        </authorList>
    </citation>
    <scope>NUCLEOTIDE SEQUENCE [LARGE SCALE GENOMIC DNA]</scope>
    <source>
        <strain evidence="10">JCM 17591</strain>
    </source>
</reference>
<name>A0ABP8A6F2_9MICO</name>
<feature type="transmembrane region" description="Helical" evidence="7">
    <location>
        <begin position="406"/>
        <end position="426"/>
    </location>
</feature>
<dbReference type="Pfam" id="PF02687">
    <property type="entry name" value="FtsX"/>
    <property type="match status" value="1"/>
</dbReference>
<gene>
    <name evidence="9" type="ORF">GCM10022287_29940</name>
</gene>
<accession>A0ABP8A6F2</accession>
<keyword evidence="4 7" id="KW-1133">Transmembrane helix</keyword>
<feature type="transmembrane region" description="Helical" evidence="7">
    <location>
        <begin position="347"/>
        <end position="373"/>
    </location>
</feature>
<feature type="transmembrane region" description="Helical" evidence="7">
    <location>
        <begin position="557"/>
        <end position="580"/>
    </location>
</feature>
<comment type="caution">
    <text evidence="9">The sequence shown here is derived from an EMBL/GenBank/DDBJ whole genome shotgun (WGS) entry which is preliminary data.</text>
</comment>
<dbReference type="PANTHER" id="PTHR30572">
    <property type="entry name" value="MEMBRANE COMPONENT OF TRANSPORTER-RELATED"/>
    <property type="match status" value="1"/>
</dbReference>
<dbReference type="EMBL" id="BAABBW010000005">
    <property type="protein sequence ID" value="GAA4178831.1"/>
    <property type="molecule type" value="Genomic_DNA"/>
</dbReference>
<evidence type="ECO:0000256" key="6">
    <source>
        <dbReference type="ARBA" id="ARBA00038076"/>
    </source>
</evidence>
<comment type="similarity">
    <text evidence="6">Belongs to the ABC-4 integral membrane protein family.</text>
</comment>
<evidence type="ECO:0000256" key="4">
    <source>
        <dbReference type="ARBA" id="ARBA00022989"/>
    </source>
</evidence>
<keyword evidence="3 7" id="KW-0812">Transmembrane</keyword>
<dbReference type="RefSeq" id="WP_344755863.1">
    <property type="nucleotide sequence ID" value="NZ_BAABBW010000005.1"/>
</dbReference>
<feature type="transmembrane region" description="Helical" evidence="7">
    <location>
        <begin position="12"/>
        <end position="39"/>
    </location>
</feature>
<organism evidence="9 10">
    <name type="scientific">Gryllotalpicola koreensis</name>
    <dbReference type="NCBI Taxonomy" id="993086"/>
    <lineage>
        <taxon>Bacteria</taxon>
        <taxon>Bacillati</taxon>
        <taxon>Actinomycetota</taxon>
        <taxon>Actinomycetes</taxon>
        <taxon>Micrococcales</taxon>
        <taxon>Microbacteriaceae</taxon>
        <taxon>Gryllotalpicola</taxon>
    </lineage>
</organism>
<evidence type="ECO:0000256" key="5">
    <source>
        <dbReference type="ARBA" id="ARBA00023136"/>
    </source>
</evidence>
<comment type="subcellular location">
    <subcellularLocation>
        <location evidence="1">Cell membrane</location>
        <topology evidence="1">Multi-pass membrane protein</topology>
    </subcellularLocation>
</comment>
<keyword evidence="5 7" id="KW-0472">Membrane</keyword>
<dbReference type="Proteomes" id="UP001501079">
    <property type="component" value="Unassembled WGS sequence"/>
</dbReference>
<feature type="transmembrane region" description="Helical" evidence="7">
    <location>
        <begin position="473"/>
        <end position="493"/>
    </location>
</feature>